<evidence type="ECO:0000313" key="2">
    <source>
        <dbReference type="EMBL" id="MQS75152.1"/>
    </source>
</evidence>
<dbReference type="Proteomes" id="UP000371423">
    <property type="component" value="Unassembled WGS sequence"/>
</dbReference>
<protein>
    <submittedName>
        <fullName evidence="2">Serine hydrolase</fullName>
    </submittedName>
</protein>
<gene>
    <name evidence="3" type="ORF">FHL05_06740</name>
    <name evidence="2" type="ORF">FHL06_01905</name>
</gene>
<name>A0A5P0ZLU5_9LACO</name>
<proteinExistence type="predicted"/>
<dbReference type="OrthoDB" id="9775096at2"/>
<evidence type="ECO:0000313" key="5">
    <source>
        <dbReference type="Proteomes" id="UP000414364"/>
    </source>
</evidence>
<dbReference type="GO" id="GO:0046677">
    <property type="term" value="P:response to antibiotic"/>
    <property type="evidence" value="ECO:0007669"/>
    <property type="project" value="InterPro"/>
</dbReference>
<dbReference type="PANTHER" id="PTHR35333:SF4">
    <property type="entry name" value="SLR0121 PROTEIN"/>
    <property type="match status" value="1"/>
</dbReference>
<dbReference type="Proteomes" id="UP000414364">
    <property type="component" value="Unassembled WGS sequence"/>
</dbReference>
<reference evidence="4 5" key="1">
    <citation type="journal article" date="2019" name="Syst. Appl. Microbiol.">
        <title>Polyphasic characterization of two novel Lactobacillus spp. isolated from blown salami packages: Description of Lactobacillus halodurans sp. nov. and Lactobacillus salsicarnum sp. nov.</title>
        <authorList>
            <person name="Schuster J.A."/>
            <person name="Klingl A."/>
            <person name="Vogel R.F."/>
            <person name="Ehrmann M.A."/>
        </authorList>
    </citation>
    <scope>NUCLEOTIDE SEQUENCE [LARGE SCALE GENOMIC DNA]</scope>
    <source>
        <strain evidence="3 4">TMW 1.1920</strain>
        <strain evidence="2 5">TMW 1.2172</strain>
    </source>
</reference>
<dbReference type="InterPro" id="IPR012338">
    <property type="entry name" value="Beta-lactam/transpept-like"/>
</dbReference>
<dbReference type="RefSeq" id="WP_153384564.1">
    <property type="nucleotide sequence ID" value="NZ_VDFO01000021.1"/>
</dbReference>
<sequence>MRNSNYLVKEINDLKRPREIDYAIKIQNSNSKIIFEYNSDLTFNAASLIKIVIVDYLLNNKINKSSFFNKVLPITSQDIVGGAGVLRGLSIDKLKVRDLIYLMLSISDNTATNVLLKQLQLQNLSEWSKNKFKNIRIERFMMNNSVENNIINLKEFMNVWTEILNSNDELGSIVRDALSHSLTRSKLPALISKSGFIGEIYTKTGELTHEEHDVSRFEYDDEFIDCAVLTHFNYESQRIDCIRFIQEIGLIISEIF</sequence>
<dbReference type="Gene3D" id="3.40.710.10">
    <property type="entry name" value="DD-peptidase/beta-lactamase superfamily"/>
    <property type="match status" value="1"/>
</dbReference>
<dbReference type="Pfam" id="PF13354">
    <property type="entry name" value="Beta-lactamase2"/>
    <property type="match status" value="1"/>
</dbReference>
<dbReference type="GO" id="GO:0030655">
    <property type="term" value="P:beta-lactam antibiotic catabolic process"/>
    <property type="evidence" value="ECO:0007669"/>
    <property type="project" value="InterPro"/>
</dbReference>
<evidence type="ECO:0000313" key="3">
    <source>
        <dbReference type="EMBL" id="MQS97584.1"/>
    </source>
</evidence>
<dbReference type="GO" id="GO:0008800">
    <property type="term" value="F:beta-lactamase activity"/>
    <property type="evidence" value="ECO:0007669"/>
    <property type="project" value="InterPro"/>
</dbReference>
<dbReference type="PANTHER" id="PTHR35333">
    <property type="entry name" value="BETA-LACTAMASE"/>
    <property type="match status" value="1"/>
</dbReference>
<accession>A0A5P0ZLU5</accession>
<dbReference type="InterPro" id="IPR000871">
    <property type="entry name" value="Beta-lactam_class-A"/>
</dbReference>
<evidence type="ECO:0000313" key="4">
    <source>
        <dbReference type="Proteomes" id="UP000371423"/>
    </source>
</evidence>
<dbReference type="SUPFAM" id="SSF56601">
    <property type="entry name" value="beta-lactamase/transpeptidase-like"/>
    <property type="match status" value="1"/>
</dbReference>
<dbReference type="InterPro" id="IPR045155">
    <property type="entry name" value="Beta-lactam_cat"/>
</dbReference>
<comment type="caution">
    <text evidence="2">The sequence shown here is derived from an EMBL/GenBank/DDBJ whole genome shotgun (WGS) entry which is preliminary data.</text>
</comment>
<organism evidence="2 5">
    <name type="scientific">Companilactobacillus halodurans</name>
    <dbReference type="NCBI Taxonomy" id="2584183"/>
    <lineage>
        <taxon>Bacteria</taxon>
        <taxon>Bacillati</taxon>
        <taxon>Bacillota</taxon>
        <taxon>Bacilli</taxon>
        <taxon>Lactobacillales</taxon>
        <taxon>Lactobacillaceae</taxon>
        <taxon>Companilactobacillus</taxon>
    </lineage>
</organism>
<keyword evidence="4" id="KW-1185">Reference proteome</keyword>
<keyword evidence="2" id="KW-0378">Hydrolase</keyword>
<dbReference type="EMBL" id="VDFP01000002">
    <property type="protein sequence ID" value="MQS75152.1"/>
    <property type="molecule type" value="Genomic_DNA"/>
</dbReference>
<evidence type="ECO:0000259" key="1">
    <source>
        <dbReference type="Pfam" id="PF13354"/>
    </source>
</evidence>
<dbReference type="EMBL" id="VDFO01000021">
    <property type="protein sequence ID" value="MQS97584.1"/>
    <property type="molecule type" value="Genomic_DNA"/>
</dbReference>
<dbReference type="AlphaFoldDB" id="A0A5P0ZLU5"/>
<feature type="domain" description="Beta-lactamase class A catalytic" evidence="1">
    <location>
        <begin position="32"/>
        <end position="219"/>
    </location>
</feature>